<comment type="subcellular location">
    <subcellularLocation>
        <location evidence="1 8">Cell membrane</location>
        <topology evidence="1 8">Multi-pass membrane protein</topology>
    </subcellularLocation>
</comment>
<evidence type="ECO:0000256" key="7">
    <source>
        <dbReference type="ARBA" id="ARBA00024202"/>
    </source>
</evidence>
<dbReference type="GO" id="GO:0055085">
    <property type="term" value="P:transmembrane transport"/>
    <property type="evidence" value="ECO:0007669"/>
    <property type="project" value="InterPro"/>
</dbReference>
<dbReference type="RefSeq" id="WP_339553731.1">
    <property type="nucleotide sequence ID" value="NZ_CP159258.1"/>
</dbReference>
<organism evidence="10">
    <name type="scientific">Pseudomonas sp. MYb327</name>
    <dbReference type="NCBI Taxonomy" id="2745230"/>
    <lineage>
        <taxon>Bacteria</taxon>
        <taxon>Pseudomonadati</taxon>
        <taxon>Pseudomonadota</taxon>
        <taxon>Gammaproteobacteria</taxon>
        <taxon>Pseudomonadales</taxon>
        <taxon>Pseudomonadaceae</taxon>
        <taxon>Pseudomonas</taxon>
    </lineage>
</organism>
<dbReference type="AlphaFoldDB" id="A0AAU8E7W9"/>
<dbReference type="InterPro" id="IPR000515">
    <property type="entry name" value="MetI-like"/>
</dbReference>
<keyword evidence="4 8" id="KW-0812">Transmembrane</keyword>
<dbReference type="Gene3D" id="1.10.3720.10">
    <property type="entry name" value="MetI-like"/>
    <property type="match status" value="1"/>
</dbReference>
<feature type="transmembrane region" description="Helical" evidence="8">
    <location>
        <begin position="138"/>
        <end position="160"/>
    </location>
</feature>
<feature type="domain" description="ABC transmembrane type-1" evidence="9">
    <location>
        <begin position="98"/>
        <end position="303"/>
    </location>
</feature>
<evidence type="ECO:0000256" key="3">
    <source>
        <dbReference type="ARBA" id="ARBA00022475"/>
    </source>
</evidence>
<comment type="similarity">
    <text evidence="7">Belongs to the binding-protein-dependent transport system permease family. OppBC subfamily.</text>
</comment>
<dbReference type="PANTHER" id="PTHR43163">
    <property type="entry name" value="DIPEPTIDE TRANSPORT SYSTEM PERMEASE PROTEIN DPPB-RELATED"/>
    <property type="match status" value="1"/>
</dbReference>
<dbReference type="EMBL" id="CP159258">
    <property type="protein sequence ID" value="XCG76310.1"/>
    <property type="molecule type" value="Genomic_DNA"/>
</dbReference>
<feature type="transmembrane region" description="Helical" evidence="8">
    <location>
        <begin position="180"/>
        <end position="200"/>
    </location>
</feature>
<proteinExistence type="inferred from homology"/>
<dbReference type="PANTHER" id="PTHR43163:SF6">
    <property type="entry name" value="DIPEPTIDE TRANSPORT SYSTEM PERMEASE PROTEIN DPPB-RELATED"/>
    <property type="match status" value="1"/>
</dbReference>
<keyword evidence="3" id="KW-1003">Cell membrane</keyword>
<keyword evidence="2 8" id="KW-0813">Transport</keyword>
<dbReference type="Pfam" id="PF00528">
    <property type="entry name" value="BPD_transp_1"/>
    <property type="match status" value="1"/>
</dbReference>
<dbReference type="SUPFAM" id="SSF161098">
    <property type="entry name" value="MetI-like"/>
    <property type="match status" value="1"/>
</dbReference>
<evidence type="ECO:0000256" key="4">
    <source>
        <dbReference type="ARBA" id="ARBA00022692"/>
    </source>
</evidence>
<feature type="transmembrane region" description="Helical" evidence="8">
    <location>
        <begin position="238"/>
        <end position="264"/>
    </location>
</feature>
<keyword evidence="5 8" id="KW-1133">Transmembrane helix</keyword>
<dbReference type="Pfam" id="PF19300">
    <property type="entry name" value="BPD_transp_1_N"/>
    <property type="match status" value="1"/>
</dbReference>
<evidence type="ECO:0000313" key="10">
    <source>
        <dbReference type="EMBL" id="XCG76310.1"/>
    </source>
</evidence>
<evidence type="ECO:0000256" key="2">
    <source>
        <dbReference type="ARBA" id="ARBA00022448"/>
    </source>
</evidence>
<reference evidence="10" key="1">
    <citation type="submission" date="2024-06" db="EMBL/GenBank/DDBJ databases">
        <title>The Caenorhabditis elegans bacterial microbiome influences microsporidia infection through nutrient limitation and inhibiting parasite invasion.</title>
        <authorList>
            <person name="Tamim El Jarkass H."/>
            <person name="Castelblanco S."/>
            <person name="Kaur M."/>
            <person name="Wan Y.C."/>
            <person name="Ellis A.E."/>
            <person name="Sheldon R.D."/>
            <person name="Lien E.C."/>
            <person name="Burton N.O."/>
            <person name="Wright G.D."/>
            <person name="Reinke A.W."/>
        </authorList>
    </citation>
    <scope>NUCLEOTIDE SEQUENCE</scope>
    <source>
        <strain evidence="10">MYb327</strain>
    </source>
</reference>
<evidence type="ECO:0000256" key="8">
    <source>
        <dbReference type="RuleBase" id="RU363032"/>
    </source>
</evidence>
<dbReference type="InterPro" id="IPR045621">
    <property type="entry name" value="BPD_transp_1_N"/>
</dbReference>
<evidence type="ECO:0000256" key="5">
    <source>
        <dbReference type="ARBA" id="ARBA00022989"/>
    </source>
</evidence>
<dbReference type="PROSITE" id="PS50928">
    <property type="entry name" value="ABC_TM1"/>
    <property type="match status" value="1"/>
</dbReference>
<feature type="transmembrane region" description="Helical" evidence="8">
    <location>
        <begin position="284"/>
        <end position="309"/>
    </location>
</feature>
<feature type="transmembrane region" description="Helical" evidence="8">
    <location>
        <begin position="12"/>
        <end position="33"/>
    </location>
</feature>
<keyword evidence="6 8" id="KW-0472">Membrane</keyword>
<evidence type="ECO:0000256" key="1">
    <source>
        <dbReference type="ARBA" id="ARBA00004651"/>
    </source>
</evidence>
<gene>
    <name evidence="10" type="ORF">ABVN21_09640</name>
</gene>
<name>A0AAU8E7W9_9PSED</name>
<dbReference type="InterPro" id="IPR035906">
    <property type="entry name" value="MetI-like_sf"/>
</dbReference>
<dbReference type="CDD" id="cd06261">
    <property type="entry name" value="TM_PBP2"/>
    <property type="match status" value="1"/>
</dbReference>
<evidence type="ECO:0000256" key="6">
    <source>
        <dbReference type="ARBA" id="ARBA00023136"/>
    </source>
</evidence>
<sequence length="319" mass="34295">MRSIFKLLGQRLALGLLSLLAVSVIIFLAVGMLPGDIAQAMLGQSATPETVAAFRAQLGLDMPPLTRFGHWMWNLLQGDLGVSLANQRPIADLVGARLANTFSLAVLAALVSVPLALLLGMLAALYRNSWFDRLLNTSALSAVSFPEFFVAYILILVFAVKLNWFPSISNLSPNASLGEVLERSVLPVATLSLVVIAQMMRMTRASLINLLASPYIEMARLKGISQSRIIFRHALPNALAPIVNVVALNLAYLVVGVVVVEVVFVYPGLGQLLVDSVAKRDIPVVQACSLIFAATYILLNTSADVLSIASNPRLMHPKG</sequence>
<protein>
    <submittedName>
        <fullName evidence="10">ABC transporter permease</fullName>
    </submittedName>
</protein>
<evidence type="ECO:0000259" key="9">
    <source>
        <dbReference type="PROSITE" id="PS50928"/>
    </source>
</evidence>
<dbReference type="GO" id="GO:0005886">
    <property type="term" value="C:plasma membrane"/>
    <property type="evidence" value="ECO:0007669"/>
    <property type="project" value="UniProtKB-SubCell"/>
</dbReference>
<feature type="transmembrane region" description="Helical" evidence="8">
    <location>
        <begin position="102"/>
        <end position="126"/>
    </location>
</feature>
<accession>A0AAU8E7W9</accession>